<feature type="transmembrane region" description="Helical" evidence="1">
    <location>
        <begin position="12"/>
        <end position="32"/>
    </location>
</feature>
<dbReference type="Proteomes" id="UP000177698">
    <property type="component" value="Unassembled WGS sequence"/>
</dbReference>
<evidence type="ECO:0008006" key="4">
    <source>
        <dbReference type="Google" id="ProtNLM"/>
    </source>
</evidence>
<evidence type="ECO:0000256" key="1">
    <source>
        <dbReference type="SAM" id="Phobius"/>
    </source>
</evidence>
<dbReference type="STRING" id="1802056.A2954_04645"/>
<keyword evidence="1" id="KW-1133">Transmembrane helix</keyword>
<sequence length="114" mass="13126">MDSDLKNKSNFGFFQILTYLLYLANFILILNLTKNIFNTKTIESALDQYTNLGPLVFKAYSGIIVILIIYVLIKKPSMKQIDKFKIVFIINIFLTALSYPLATWIVVLINSIIR</sequence>
<dbReference type="AlphaFoldDB" id="A0A1F7IG09"/>
<evidence type="ECO:0000313" key="2">
    <source>
        <dbReference type="EMBL" id="OGK42270.1"/>
    </source>
</evidence>
<proteinExistence type="predicted"/>
<feature type="transmembrane region" description="Helical" evidence="1">
    <location>
        <begin position="52"/>
        <end position="73"/>
    </location>
</feature>
<reference evidence="2 3" key="1">
    <citation type="journal article" date="2016" name="Nat. Commun.">
        <title>Thousands of microbial genomes shed light on interconnected biogeochemical processes in an aquifer system.</title>
        <authorList>
            <person name="Anantharaman K."/>
            <person name="Brown C.T."/>
            <person name="Hug L.A."/>
            <person name="Sharon I."/>
            <person name="Castelle C.J."/>
            <person name="Probst A.J."/>
            <person name="Thomas B.C."/>
            <person name="Singh A."/>
            <person name="Wilkins M.J."/>
            <person name="Karaoz U."/>
            <person name="Brodie E.L."/>
            <person name="Williams K.H."/>
            <person name="Hubbard S.S."/>
            <person name="Banfield J.F."/>
        </authorList>
    </citation>
    <scope>NUCLEOTIDE SEQUENCE [LARGE SCALE GENOMIC DNA]</scope>
</reference>
<feature type="transmembrane region" description="Helical" evidence="1">
    <location>
        <begin position="85"/>
        <end position="113"/>
    </location>
</feature>
<dbReference type="EMBL" id="MGAG01000003">
    <property type="protein sequence ID" value="OGK42270.1"/>
    <property type="molecule type" value="Genomic_DNA"/>
</dbReference>
<keyword evidence="1" id="KW-0812">Transmembrane</keyword>
<keyword evidence="1" id="KW-0472">Membrane</keyword>
<protein>
    <recommendedName>
        <fullName evidence="4">DUF5658 domain-containing protein</fullName>
    </recommendedName>
</protein>
<comment type="caution">
    <text evidence="2">The sequence shown here is derived from an EMBL/GenBank/DDBJ whole genome shotgun (WGS) entry which is preliminary data.</text>
</comment>
<name>A0A1F7IG09_9BACT</name>
<evidence type="ECO:0000313" key="3">
    <source>
        <dbReference type="Proteomes" id="UP000177698"/>
    </source>
</evidence>
<accession>A0A1F7IG09</accession>
<organism evidence="2 3">
    <name type="scientific">Candidatus Roizmanbacteria bacterium RIFCSPLOWO2_01_FULL_37_12</name>
    <dbReference type="NCBI Taxonomy" id="1802056"/>
    <lineage>
        <taxon>Bacteria</taxon>
        <taxon>Candidatus Roizmaniibacteriota</taxon>
    </lineage>
</organism>
<gene>
    <name evidence="2" type="ORF">A2954_04645</name>
</gene>